<evidence type="ECO:0000256" key="6">
    <source>
        <dbReference type="ARBA" id="ARBA00022741"/>
    </source>
</evidence>
<dbReference type="NCBIfam" id="NF001097">
    <property type="entry name" value="PRK00129.1"/>
    <property type="match status" value="1"/>
</dbReference>
<evidence type="ECO:0000256" key="7">
    <source>
        <dbReference type="ARBA" id="ARBA00023134"/>
    </source>
</evidence>
<protein>
    <recommendedName>
        <fullName evidence="4">uracil phosphoribosyltransferase</fullName>
        <ecNumber evidence="4">2.4.2.9</ecNumber>
    </recommendedName>
</protein>
<dbReference type="PANTHER" id="PTHR32315">
    <property type="entry name" value="ADENINE PHOSPHORIBOSYLTRANSFERASE"/>
    <property type="match status" value="1"/>
</dbReference>
<comment type="pathway">
    <text evidence="2">Pyrimidine metabolism; UMP biosynthesis via salvage pathway; UMP from uracil: step 1/1.</text>
</comment>
<comment type="cofactor">
    <cofactor evidence="1">
        <name>Mg(2+)</name>
        <dbReference type="ChEBI" id="CHEBI:18420"/>
    </cofactor>
</comment>
<comment type="similarity">
    <text evidence="3">Belongs to the UPRTase family.</text>
</comment>
<keyword evidence="7" id="KW-0342">GTP-binding</keyword>
<evidence type="ECO:0000256" key="3">
    <source>
        <dbReference type="ARBA" id="ARBA00009516"/>
    </source>
</evidence>
<evidence type="ECO:0000313" key="9">
    <source>
        <dbReference type="EMBL" id="KAG8067678.1"/>
    </source>
</evidence>
<feature type="domain" description="Phosphoribosyltransferase" evidence="8">
    <location>
        <begin position="13"/>
        <end position="155"/>
    </location>
</feature>
<dbReference type="EC" id="2.4.2.9" evidence="4"/>
<keyword evidence="5" id="KW-0021">Allosteric enzyme</keyword>
<dbReference type="Pfam" id="PF14681">
    <property type="entry name" value="UPRTase"/>
    <property type="match status" value="1"/>
</dbReference>
<reference evidence="9" key="2">
    <citation type="submission" date="2021-02" db="EMBL/GenBank/DDBJ databases">
        <authorList>
            <person name="Kimball J.A."/>
            <person name="Haas M.W."/>
            <person name="Macchietto M."/>
            <person name="Kono T."/>
            <person name="Duquette J."/>
            <person name="Shao M."/>
        </authorList>
    </citation>
    <scope>NUCLEOTIDE SEQUENCE</scope>
    <source>
        <tissue evidence="9">Fresh leaf tissue</tissue>
    </source>
</reference>
<dbReference type="CDD" id="cd06223">
    <property type="entry name" value="PRTases_typeI"/>
    <property type="match status" value="1"/>
</dbReference>
<dbReference type="Proteomes" id="UP000729402">
    <property type="component" value="Unassembled WGS sequence"/>
</dbReference>
<dbReference type="GO" id="GO:0005525">
    <property type="term" value="F:GTP binding"/>
    <property type="evidence" value="ECO:0007669"/>
    <property type="project" value="UniProtKB-KW"/>
</dbReference>
<proteinExistence type="inferred from homology"/>
<keyword evidence="6" id="KW-0547">Nucleotide-binding</keyword>
<dbReference type="InterPro" id="IPR000836">
    <property type="entry name" value="PRTase_dom"/>
</dbReference>
<dbReference type="EMBL" id="JAAALK010000284">
    <property type="protein sequence ID" value="KAG8067678.1"/>
    <property type="molecule type" value="Genomic_DNA"/>
</dbReference>
<dbReference type="PANTHER" id="PTHR32315:SF4">
    <property type="entry name" value="URACIL PHOSPHORIBOSYLTRANSFERASE, CHLOROPLASTIC"/>
    <property type="match status" value="1"/>
</dbReference>
<evidence type="ECO:0000256" key="5">
    <source>
        <dbReference type="ARBA" id="ARBA00022533"/>
    </source>
</evidence>
<evidence type="ECO:0000313" key="10">
    <source>
        <dbReference type="Proteomes" id="UP000729402"/>
    </source>
</evidence>
<sequence>MEIGSHDSAAASTDGFKIVPILRAGLALAEHVTSVLPSTRTFHLGMARDERTLQPSVYLNKLPNRFPEGCHILLMDPMLATGGTVTAAVDLLKYHGAEITQIRIISAVAAPPALKKLHRKFPGICVYTGAMDQNVNEKGFIVPGLGDAGDRSYGT</sequence>
<dbReference type="OrthoDB" id="106623at2759"/>
<comment type="caution">
    <text evidence="9">The sequence shown here is derived from an EMBL/GenBank/DDBJ whole genome shotgun (WGS) entry which is preliminary data.</text>
</comment>
<reference evidence="9" key="1">
    <citation type="journal article" date="2021" name="bioRxiv">
        <title>Whole Genome Assembly and Annotation of Northern Wild Rice, Zizania palustris L., Supports a Whole Genome Duplication in the Zizania Genus.</title>
        <authorList>
            <person name="Haas M."/>
            <person name="Kono T."/>
            <person name="Macchietto M."/>
            <person name="Millas R."/>
            <person name="McGilp L."/>
            <person name="Shao M."/>
            <person name="Duquette J."/>
            <person name="Hirsch C.N."/>
            <person name="Kimball J."/>
        </authorList>
    </citation>
    <scope>NUCLEOTIDE SEQUENCE</scope>
    <source>
        <tissue evidence="9">Fresh leaf tissue</tissue>
    </source>
</reference>
<dbReference type="AlphaFoldDB" id="A0A8J5S9R2"/>
<name>A0A8J5S9R2_ZIZPA</name>
<evidence type="ECO:0000259" key="8">
    <source>
        <dbReference type="Pfam" id="PF14681"/>
    </source>
</evidence>
<gene>
    <name evidence="9" type="ORF">GUJ93_ZPchr0005g14950</name>
</gene>
<evidence type="ECO:0000256" key="2">
    <source>
        <dbReference type="ARBA" id="ARBA00005180"/>
    </source>
</evidence>
<accession>A0A8J5S9R2</accession>
<dbReference type="InterPro" id="IPR050054">
    <property type="entry name" value="UPRTase/APRTase"/>
</dbReference>
<keyword evidence="10" id="KW-1185">Reference proteome</keyword>
<organism evidence="9 10">
    <name type="scientific">Zizania palustris</name>
    <name type="common">Northern wild rice</name>
    <dbReference type="NCBI Taxonomy" id="103762"/>
    <lineage>
        <taxon>Eukaryota</taxon>
        <taxon>Viridiplantae</taxon>
        <taxon>Streptophyta</taxon>
        <taxon>Embryophyta</taxon>
        <taxon>Tracheophyta</taxon>
        <taxon>Spermatophyta</taxon>
        <taxon>Magnoliopsida</taxon>
        <taxon>Liliopsida</taxon>
        <taxon>Poales</taxon>
        <taxon>Poaceae</taxon>
        <taxon>BOP clade</taxon>
        <taxon>Oryzoideae</taxon>
        <taxon>Oryzeae</taxon>
        <taxon>Zizaniinae</taxon>
        <taxon>Zizania</taxon>
    </lineage>
</organism>
<evidence type="ECO:0000256" key="4">
    <source>
        <dbReference type="ARBA" id="ARBA00011894"/>
    </source>
</evidence>
<dbReference type="GO" id="GO:0004845">
    <property type="term" value="F:uracil phosphoribosyltransferase activity"/>
    <property type="evidence" value="ECO:0007669"/>
    <property type="project" value="UniProtKB-EC"/>
</dbReference>
<evidence type="ECO:0000256" key="1">
    <source>
        <dbReference type="ARBA" id="ARBA00001946"/>
    </source>
</evidence>